<accession>A0A0D3S1E5</accession>
<dbReference type="EMBL" id="KP133108">
    <property type="protein sequence ID" value="AJS19032.1"/>
    <property type="molecule type" value="mRNA"/>
</dbReference>
<dbReference type="Gene3D" id="1.10.10.60">
    <property type="entry name" value="Homeodomain-like"/>
    <property type="match status" value="1"/>
</dbReference>
<dbReference type="InterPro" id="IPR017970">
    <property type="entry name" value="Homeobox_CS"/>
</dbReference>
<feature type="region of interest" description="Disordered" evidence="7">
    <location>
        <begin position="46"/>
        <end position="87"/>
    </location>
</feature>
<dbReference type="PANTHER" id="PTHR24340:SF112">
    <property type="entry name" value="VENT HOMEOBOX"/>
    <property type="match status" value="1"/>
</dbReference>
<evidence type="ECO:0000256" key="2">
    <source>
        <dbReference type="ARBA" id="ARBA00023125"/>
    </source>
</evidence>
<evidence type="ECO:0000256" key="5">
    <source>
        <dbReference type="PROSITE-ProRule" id="PRU00108"/>
    </source>
</evidence>
<evidence type="ECO:0000259" key="8">
    <source>
        <dbReference type="PROSITE" id="PS50071"/>
    </source>
</evidence>
<evidence type="ECO:0000256" key="7">
    <source>
        <dbReference type="SAM" id="MobiDB-lite"/>
    </source>
</evidence>
<dbReference type="GO" id="GO:0030154">
    <property type="term" value="P:cell differentiation"/>
    <property type="evidence" value="ECO:0007669"/>
    <property type="project" value="TreeGrafter"/>
</dbReference>
<comment type="subcellular location">
    <subcellularLocation>
        <location evidence="1 5 6">Nucleus</location>
    </subcellularLocation>
</comment>
<feature type="region of interest" description="Disordered" evidence="7">
    <location>
        <begin position="1"/>
        <end position="30"/>
    </location>
</feature>
<feature type="DNA-binding region" description="Homeobox" evidence="5">
    <location>
        <begin position="96"/>
        <end position="155"/>
    </location>
</feature>
<evidence type="ECO:0000313" key="9">
    <source>
        <dbReference type="EMBL" id="AJS19032.1"/>
    </source>
</evidence>
<dbReference type="GO" id="GO:0005634">
    <property type="term" value="C:nucleus"/>
    <property type="evidence" value="ECO:0007669"/>
    <property type="project" value="UniProtKB-SubCell"/>
</dbReference>
<dbReference type="GO" id="GO:0000981">
    <property type="term" value="F:DNA-binding transcription factor activity, RNA polymerase II-specific"/>
    <property type="evidence" value="ECO:0007669"/>
    <property type="project" value="InterPro"/>
</dbReference>
<dbReference type="PROSITE" id="PS50071">
    <property type="entry name" value="HOMEOBOX_2"/>
    <property type="match status" value="1"/>
</dbReference>
<feature type="compositionally biased region" description="Basic and acidic residues" evidence="7">
    <location>
        <begin position="13"/>
        <end position="27"/>
    </location>
</feature>
<keyword evidence="4 5" id="KW-0539">Nucleus</keyword>
<sequence>LSTITTMVTKGDISSDAKRQDSRRPSDVDDYEVAVILAQTSAMVDGKFKSSDTSSVAGSETEYSGAESAISSPTPSDSGSDLSTSDSCYSACSSRRKRARTAFSNEQVYKLEKKFRDQKYLSPTEREEFADKIGLSETQIKTWFQNRRMKWKRQRKDYSDDPTPLAPHPYSAVANPSYPSPLIPSPPAVYRTPVMSSPLQPMTTVHLHPPTQPMVPMPYHQAAVPTLSYQTMPPMRAAFAPAMHLHPAANYNIGPIVSSPYRSFHGQYSLPYFG</sequence>
<name>A0A0D3S1E5_PTYFL</name>
<proteinExistence type="evidence at transcript level"/>
<dbReference type="SUPFAM" id="SSF46689">
    <property type="entry name" value="Homeodomain-like"/>
    <property type="match status" value="1"/>
</dbReference>
<evidence type="ECO:0000256" key="3">
    <source>
        <dbReference type="ARBA" id="ARBA00023155"/>
    </source>
</evidence>
<dbReference type="CDD" id="cd00086">
    <property type="entry name" value="homeodomain"/>
    <property type="match status" value="1"/>
</dbReference>
<dbReference type="InterPro" id="IPR001356">
    <property type="entry name" value="HD"/>
</dbReference>
<dbReference type="InterPro" id="IPR050394">
    <property type="entry name" value="Homeobox_NK-like"/>
</dbReference>
<keyword evidence="2 5" id="KW-0238">DNA-binding</keyword>
<reference evidence="9" key="1">
    <citation type="journal article" date="2015" name="Biol. Open">
        <title>Nodal signaling is required for mesodermal and ventral but not for dorsal fates in the indirect developing hemichordate, Ptychodera flava.</title>
        <authorList>
            <person name="Rottinger E."/>
            <person name="DuBuc T.Q."/>
            <person name="Amiel A.R."/>
            <person name="Martindale M.Q."/>
        </authorList>
    </citation>
    <scope>NUCLEOTIDE SEQUENCE</scope>
</reference>
<dbReference type="PRINTS" id="PR00024">
    <property type="entry name" value="HOMEOBOX"/>
</dbReference>
<dbReference type="SMART" id="SM00389">
    <property type="entry name" value="HOX"/>
    <property type="match status" value="1"/>
</dbReference>
<evidence type="ECO:0000256" key="6">
    <source>
        <dbReference type="RuleBase" id="RU000682"/>
    </source>
</evidence>
<evidence type="ECO:0000256" key="4">
    <source>
        <dbReference type="ARBA" id="ARBA00023242"/>
    </source>
</evidence>
<dbReference type="AlphaFoldDB" id="A0A0D3S1E5"/>
<protein>
    <submittedName>
        <fullName evidence="9">Vent 2</fullName>
    </submittedName>
</protein>
<organism evidence="9">
    <name type="scientific">Ptychodera flava</name>
    <name type="common">Acorn worm</name>
    <dbReference type="NCBI Taxonomy" id="63121"/>
    <lineage>
        <taxon>Eukaryota</taxon>
        <taxon>Metazoa</taxon>
        <taxon>Hemichordata</taxon>
        <taxon>Enteropneusta</taxon>
        <taxon>Ptychoderidae</taxon>
        <taxon>Ptychodera</taxon>
    </lineage>
</organism>
<feature type="compositionally biased region" description="Polar residues" evidence="7">
    <location>
        <begin position="51"/>
        <end position="62"/>
    </location>
</feature>
<dbReference type="GO" id="GO:0000978">
    <property type="term" value="F:RNA polymerase II cis-regulatory region sequence-specific DNA binding"/>
    <property type="evidence" value="ECO:0007669"/>
    <property type="project" value="TreeGrafter"/>
</dbReference>
<dbReference type="PROSITE" id="PS00027">
    <property type="entry name" value="HOMEOBOX_1"/>
    <property type="match status" value="1"/>
</dbReference>
<dbReference type="Pfam" id="PF00046">
    <property type="entry name" value="Homeodomain"/>
    <property type="match status" value="1"/>
</dbReference>
<dbReference type="InterPro" id="IPR020479">
    <property type="entry name" value="HD_metazoa"/>
</dbReference>
<dbReference type="PRINTS" id="PR00031">
    <property type="entry name" value="HTHREPRESSR"/>
</dbReference>
<dbReference type="PANTHER" id="PTHR24340">
    <property type="entry name" value="HOMEOBOX PROTEIN NKX"/>
    <property type="match status" value="1"/>
</dbReference>
<evidence type="ECO:0000256" key="1">
    <source>
        <dbReference type="ARBA" id="ARBA00004123"/>
    </source>
</evidence>
<keyword evidence="3 5" id="KW-0371">Homeobox</keyword>
<dbReference type="InterPro" id="IPR009057">
    <property type="entry name" value="Homeodomain-like_sf"/>
</dbReference>
<feature type="non-terminal residue" evidence="9">
    <location>
        <position position="1"/>
    </location>
</feature>
<feature type="domain" description="Homeobox" evidence="8">
    <location>
        <begin position="94"/>
        <end position="154"/>
    </location>
</feature>
<dbReference type="InterPro" id="IPR000047">
    <property type="entry name" value="HTH_motif"/>
</dbReference>
<feature type="compositionally biased region" description="Low complexity" evidence="7">
    <location>
        <begin position="68"/>
        <end position="87"/>
    </location>
</feature>